<name>A0ABT9NSQ3_9ACTN</name>
<feature type="transmembrane region" description="Helical" evidence="1">
    <location>
        <begin position="20"/>
        <end position="46"/>
    </location>
</feature>
<feature type="transmembrane region" description="Helical" evidence="1">
    <location>
        <begin position="323"/>
        <end position="341"/>
    </location>
</feature>
<feature type="transmembrane region" description="Helical" evidence="1">
    <location>
        <begin position="175"/>
        <end position="208"/>
    </location>
</feature>
<proteinExistence type="predicted"/>
<gene>
    <name evidence="2" type="ORF">J2S59_003260</name>
</gene>
<keyword evidence="3" id="KW-1185">Reference proteome</keyword>
<dbReference type="EMBL" id="JAUSQM010000001">
    <property type="protein sequence ID" value="MDP9823451.1"/>
    <property type="molecule type" value="Genomic_DNA"/>
</dbReference>
<feature type="transmembrane region" description="Helical" evidence="1">
    <location>
        <begin position="92"/>
        <end position="115"/>
    </location>
</feature>
<protein>
    <submittedName>
        <fullName evidence="2">Heme/copper-type cytochrome/quinol oxidase subunit 4</fullName>
    </submittedName>
</protein>
<feature type="transmembrane region" description="Helical" evidence="1">
    <location>
        <begin position="151"/>
        <end position="168"/>
    </location>
</feature>
<keyword evidence="1" id="KW-0812">Transmembrane</keyword>
<keyword evidence="1" id="KW-0472">Membrane</keyword>
<reference evidence="2 3" key="1">
    <citation type="submission" date="2023-07" db="EMBL/GenBank/DDBJ databases">
        <title>Sequencing the genomes of 1000 actinobacteria strains.</title>
        <authorList>
            <person name="Klenk H.-P."/>
        </authorList>
    </citation>
    <scope>NUCLEOTIDE SEQUENCE [LARGE SCALE GENOMIC DNA]</scope>
    <source>
        <strain evidence="2 3">GD13</strain>
    </source>
</reference>
<sequence>MRQQRDERRGTHRALLQDPVIAVGAGIVAVTAAARAWMVSGSWFFADDYRLLLDANGRQPDPDYLLEPFDGHLMPAARLVAWLVAEAGPLTWTTAAAIVAALAAAALAACLWMLLQLFGRRWAVVALLTVFATSAITAPALVWWAAAINQIPMQIAFFLAVGAWSRYLQSCDLRWLALTAFAVVGGLTFYEKSLLILAVLAFLAVAYYSDGSFTGRLRYLWTTYRPGLVVGTALGVGYTVAYLAWVPSPFREEGSWTAGWDAAQALVGTSLVTGALGGPWQWWETNQPLVLAAPPESATRLAWVVVVALVFGTWTKKERSGRAWALFAGYVALAVALVATSRGQLYGTLAGLEYRYLTDTAAVWILCLGLATLDMPGARVRNRLRAQPLLLPTLPPHAMAGALAVVCVGGAWSTASYVYQWHHHHAGAQYVKNLRATLAAASPGVLADAVLPSVAVPEYAEPDNRLSNFVELLDTNVTFAPVAERISMVDEDGAVRPATVNPRISALPGPNENCGWVVDGEEGETSIPLDGRAFEWTWWIKMSYLASEDTTLRVETGTETVDAQVVAGLNSLFVEVEAGFETVDLSVTSPTAAMCIDTLDVGELIPAPRTAP</sequence>
<evidence type="ECO:0000256" key="1">
    <source>
        <dbReference type="SAM" id="Phobius"/>
    </source>
</evidence>
<accession>A0ABT9NSQ3</accession>
<evidence type="ECO:0000313" key="2">
    <source>
        <dbReference type="EMBL" id="MDP9823451.1"/>
    </source>
</evidence>
<feature type="transmembrane region" description="Helical" evidence="1">
    <location>
        <begin position="297"/>
        <end position="314"/>
    </location>
</feature>
<dbReference type="Proteomes" id="UP001240447">
    <property type="component" value="Unassembled WGS sequence"/>
</dbReference>
<organism evidence="2 3">
    <name type="scientific">Nocardioides massiliensis</name>
    <dbReference type="NCBI Taxonomy" id="1325935"/>
    <lineage>
        <taxon>Bacteria</taxon>
        <taxon>Bacillati</taxon>
        <taxon>Actinomycetota</taxon>
        <taxon>Actinomycetes</taxon>
        <taxon>Propionibacteriales</taxon>
        <taxon>Nocardioidaceae</taxon>
        <taxon>Nocardioides</taxon>
    </lineage>
</organism>
<dbReference type="RefSeq" id="WP_181642197.1">
    <property type="nucleotide sequence ID" value="NZ_CCXJ01000539.1"/>
</dbReference>
<feature type="transmembrane region" description="Helical" evidence="1">
    <location>
        <begin position="228"/>
        <end position="246"/>
    </location>
</feature>
<keyword evidence="1" id="KW-1133">Transmembrane helix</keyword>
<feature type="transmembrane region" description="Helical" evidence="1">
    <location>
        <begin position="398"/>
        <end position="419"/>
    </location>
</feature>
<comment type="caution">
    <text evidence="2">The sequence shown here is derived from an EMBL/GenBank/DDBJ whole genome shotgun (WGS) entry which is preliminary data.</text>
</comment>
<evidence type="ECO:0000313" key="3">
    <source>
        <dbReference type="Proteomes" id="UP001240447"/>
    </source>
</evidence>
<feature type="transmembrane region" description="Helical" evidence="1">
    <location>
        <begin position="122"/>
        <end position="145"/>
    </location>
</feature>